<reference evidence="9" key="2">
    <citation type="submission" date="2025-08" db="UniProtKB">
        <authorList>
            <consortium name="RefSeq"/>
        </authorList>
    </citation>
    <scope>IDENTIFICATION</scope>
    <source>
        <tissue evidence="9">Leaf</tissue>
    </source>
</reference>
<protein>
    <recommendedName>
        <fullName evidence="7">Epidermal patterning factor-like protein</fullName>
    </recommendedName>
</protein>
<organism evidence="8 9">
    <name type="scientific">Rhodamnia argentea</name>
    <dbReference type="NCBI Taxonomy" id="178133"/>
    <lineage>
        <taxon>Eukaryota</taxon>
        <taxon>Viridiplantae</taxon>
        <taxon>Streptophyta</taxon>
        <taxon>Embryophyta</taxon>
        <taxon>Tracheophyta</taxon>
        <taxon>Spermatophyta</taxon>
        <taxon>Magnoliopsida</taxon>
        <taxon>eudicotyledons</taxon>
        <taxon>Gunneridae</taxon>
        <taxon>Pentapetalae</taxon>
        <taxon>rosids</taxon>
        <taxon>malvids</taxon>
        <taxon>Myrtales</taxon>
        <taxon>Myrtaceae</taxon>
        <taxon>Myrtoideae</taxon>
        <taxon>Myrteae</taxon>
        <taxon>Australasian group</taxon>
        <taxon>Rhodamnia</taxon>
    </lineage>
</organism>
<keyword evidence="5" id="KW-0732">Signal</keyword>
<dbReference type="PANTHER" id="PTHR33109:SF94">
    <property type="entry name" value="EPIDERMAL PATTERNING FACTOR-LIKE PROTEIN"/>
    <property type="match status" value="1"/>
</dbReference>
<dbReference type="Proteomes" id="UP000827889">
    <property type="component" value="Chromosome 2"/>
</dbReference>
<dbReference type="GeneID" id="115746255"/>
<comment type="subcellular location">
    <subcellularLocation>
        <location evidence="1 7">Secreted</location>
    </subcellularLocation>
</comment>
<dbReference type="KEGG" id="rarg:115746255"/>
<reference evidence="8" key="1">
    <citation type="submission" date="2025-05" db="UniProtKB">
        <authorList>
            <consortium name="RefSeq"/>
        </authorList>
    </citation>
    <scope>NUCLEOTIDE SEQUENCE [LARGE SCALE GENOMIC DNA]</scope>
</reference>
<evidence type="ECO:0000256" key="6">
    <source>
        <dbReference type="ARBA" id="ARBA00023157"/>
    </source>
</evidence>
<evidence type="ECO:0000313" key="8">
    <source>
        <dbReference type="Proteomes" id="UP000827889"/>
    </source>
</evidence>
<accession>A0A8B8PSS5</accession>
<evidence type="ECO:0000256" key="5">
    <source>
        <dbReference type="ARBA" id="ARBA00022729"/>
    </source>
</evidence>
<evidence type="ECO:0000313" key="9">
    <source>
        <dbReference type="RefSeq" id="XP_030537820.1"/>
    </source>
</evidence>
<dbReference type="OrthoDB" id="614712at2759"/>
<keyword evidence="8" id="KW-1185">Reference proteome</keyword>
<dbReference type="Pfam" id="PF17181">
    <property type="entry name" value="EPF"/>
    <property type="match status" value="1"/>
</dbReference>
<dbReference type="GO" id="GO:0010052">
    <property type="term" value="P:guard cell differentiation"/>
    <property type="evidence" value="ECO:0007669"/>
    <property type="project" value="UniProtKB-UniRule"/>
</dbReference>
<dbReference type="PANTHER" id="PTHR33109">
    <property type="entry name" value="EPIDERMAL PATTERNING FACTOR-LIKE PROTEIN 4"/>
    <property type="match status" value="1"/>
</dbReference>
<dbReference type="RefSeq" id="XP_030537820.1">
    <property type="nucleotide sequence ID" value="XM_030681960.2"/>
</dbReference>
<dbReference type="GO" id="GO:0005576">
    <property type="term" value="C:extracellular region"/>
    <property type="evidence" value="ECO:0007669"/>
    <property type="project" value="UniProtKB-SubCell"/>
</dbReference>
<proteinExistence type="inferred from homology"/>
<keyword evidence="3 7" id="KW-0217">Developmental protein</keyword>
<comment type="similarity">
    <text evidence="2 7">Belongs to the plant cysteine rich small secretory peptide family. Epidermal patterning factor subfamily.</text>
</comment>
<keyword evidence="6" id="KW-1015">Disulfide bond</keyword>
<sequence length="144" mass="16110">MGRIQEWLFCPRSGQTMAFLLLLFLWGSSQVTYVAPGRVISSKLPQRGEDEQEKVMLTKSMRSLIGSRPPLCERKCSSCGHCEAVQVPFVPQQVHGPRRVRSARSHVASASTRVAAAYYGRGDDISNYKPMTWKCKCGDTLFNP</sequence>
<dbReference type="InterPro" id="IPR039455">
    <property type="entry name" value="EPFL"/>
</dbReference>
<evidence type="ECO:0000256" key="1">
    <source>
        <dbReference type="ARBA" id="ARBA00004613"/>
    </source>
</evidence>
<evidence type="ECO:0000256" key="4">
    <source>
        <dbReference type="ARBA" id="ARBA00022525"/>
    </source>
</evidence>
<evidence type="ECO:0000256" key="7">
    <source>
        <dbReference type="RuleBase" id="RU367102"/>
    </source>
</evidence>
<dbReference type="AlphaFoldDB" id="A0A8B8PSS5"/>
<gene>
    <name evidence="9" type="primary">LOC115746255</name>
</gene>
<evidence type="ECO:0000256" key="3">
    <source>
        <dbReference type="ARBA" id="ARBA00022473"/>
    </source>
</evidence>
<name>A0A8B8PSS5_9MYRT</name>
<keyword evidence="4 7" id="KW-0964">Secreted</keyword>
<evidence type="ECO:0000256" key="2">
    <source>
        <dbReference type="ARBA" id="ARBA00008127"/>
    </source>
</evidence>
<comment type="function">
    <text evidence="7">Controls stomatal patterning.</text>
</comment>